<feature type="transmembrane region" description="Helical" evidence="2">
    <location>
        <begin position="320"/>
        <end position="337"/>
    </location>
</feature>
<keyword evidence="2" id="KW-1133">Transmembrane helix</keyword>
<feature type="compositionally biased region" description="Low complexity" evidence="1">
    <location>
        <begin position="599"/>
        <end position="613"/>
    </location>
</feature>
<dbReference type="EMBL" id="CAUYUJ010013280">
    <property type="protein sequence ID" value="CAK0835921.1"/>
    <property type="molecule type" value="Genomic_DNA"/>
</dbReference>
<evidence type="ECO:0000313" key="3">
    <source>
        <dbReference type="EMBL" id="CAK0835921.1"/>
    </source>
</evidence>
<evidence type="ECO:0000256" key="2">
    <source>
        <dbReference type="SAM" id="Phobius"/>
    </source>
</evidence>
<reference evidence="3" key="1">
    <citation type="submission" date="2023-10" db="EMBL/GenBank/DDBJ databases">
        <authorList>
            <person name="Chen Y."/>
            <person name="Shah S."/>
            <person name="Dougan E. K."/>
            <person name="Thang M."/>
            <person name="Chan C."/>
        </authorList>
    </citation>
    <scope>NUCLEOTIDE SEQUENCE [LARGE SCALE GENOMIC DNA]</scope>
</reference>
<comment type="caution">
    <text evidence="3">The sequence shown here is derived from an EMBL/GenBank/DDBJ whole genome shotgun (WGS) entry which is preliminary data.</text>
</comment>
<keyword evidence="2" id="KW-0812">Transmembrane</keyword>
<protein>
    <submittedName>
        <fullName evidence="3">Uncharacterized protein</fullName>
    </submittedName>
</protein>
<accession>A0ABN9STV5</accession>
<proteinExistence type="predicted"/>
<name>A0ABN9STV5_9DINO</name>
<dbReference type="Proteomes" id="UP001189429">
    <property type="component" value="Unassembled WGS sequence"/>
</dbReference>
<feature type="region of interest" description="Disordered" evidence="1">
    <location>
        <begin position="588"/>
        <end position="613"/>
    </location>
</feature>
<evidence type="ECO:0000256" key="1">
    <source>
        <dbReference type="SAM" id="MobiDB-lite"/>
    </source>
</evidence>
<gene>
    <name evidence="3" type="ORF">PCOR1329_LOCUS32576</name>
</gene>
<sequence>MTVLAGDFNFGSVAMHGLTPESDVHGEVLDRPETLQAKHISDHSAVAVTLRIRAQEFIRMAVEAAPLHTLEPWVEHQYFKSLMVEAAHFLARDHIDIDCNSSSVSLVAPEMFHELSNAVHSEVSRKKQIQLQEAVNLMLQVLRSVWQRILYILTRSIFKEAQRFAHFCLKVPKCCIVPVGGQLTPALVERFRTWLARNIPEWADFEIAEFAQLARVFKVPYCAVPHGDWFDLHRYGGPKVVSVLASNAAQLIRMSKFTIHEWRGCLQRLEAAAAEHLPLVAQIEGRSSATAKRQARFVRSAASRGAPAQAVAKVLMEDCAVILVVALLALLVVWFLMSRSRDPADLSDGAMRPPYKPKGDMRSYQRPMADEFYDVSSVETSVLVCLHDHIDPKETDTLHFDGDLPQFDGSDAVAVTEFPEGGLHYATDLGYTVRSPECPLCKCEFDYAQHRLQELLVQMQAVGLVHGLWFNLLTTLGSVHSMLFAAFHMEFFLRRGLTAVQVAMVHSVFVFWNPLNDIAAGFLADEWVARGYGTRLSLVAWAHLAWAASSLLAFQELPSLPTWLHYAAPSSPRTASRPWPGRCAAWCSSSRRRPRRSGSRSSASTPSSAARSG</sequence>
<organism evidence="3 4">
    <name type="scientific">Prorocentrum cordatum</name>
    <dbReference type="NCBI Taxonomy" id="2364126"/>
    <lineage>
        <taxon>Eukaryota</taxon>
        <taxon>Sar</taxon>
        <taxon>Alveolata</taxon>
        <taxon>Dinophyceae</taxon>
        <taxon>Prorocentrales</taxon>
        <taxon>Prorocentraceae</taxon>
        <taxon>Prorocentrum</taxon>
    </lineage>
</organism>
<keyword evidence="2" id="KW-0472">Membrane</keyword>
<keyword evidence="4" id="KW-1185">Reference proteome</keyword>
<evidence type="ECO:0000313" key="4">
    <source>
        <dbReference type="Proteomes" id="UP001189429"/>
    </source>
</evidence>